<feature type="domain" description="Glycosyltransferase 2-like" evidence="5">
    <location>
        <begin position="8"/>
        <end position="129"/>
    </location>
</feature>
<accession>A0A2K8N2U8</accession>
<reference evidence="7" key="1">
    <citation type="submission" date="2017-11" db="EMBL/GenBank/DDBJ databases">
        <title>Complete Genome Sequence of Kyrpidia sp. Strain EA-1, a thermophilic, hydrogen-oxidizing Bacterium, isolated from the Azores.</title>
        <authorList>
            <person name="Reiner J.E."/>
            <person name="Lapp C.J."/>
            <person name="Bunk B."/>
            <person name="Gescher J."/>
        </authorList>
    </citation>
    <scope>NUCLEOTIDE SEQUENCE [LARGE SCALE GENOMIC DNA]</scope>
    <source>
        <strain evidence="7">EA-1</strain>
    </source>
</reference>
<dbReference type="GO" id="GO:0016757">
    <property type="term" value="F:glycosyltransferase activity"/>
    <property type="evidence" value="ECO:0007669"/>
    <property type="project" value="UniProtKB-KW"/>
</dbReference>
<comment type="pathway">
    <text evidence="1">Cell wall biogenesis; cell wall polysaccharide biosynthesis.</text>
</comment>
<dbReference type="Proteomes" id="UP000231932">
    <property type="component" value="Chromosome"/>
</dbReference>
<dbReference type="Pfam" id="PF00535">
    <property type="entry name" value="Glycos_transf_2"/>
    <property type="match status" value="1"/>
</dbReference>
<sequence>MSCPSVYIVVINWNGYEDTSRCLTSLRDLEYPTYRIIVIDNGSDDGSVELLRKNYPNVIILEAKENVGFARGNNIGIRYALNHYAAYVWLLNNDTTVSRTALFELVQVAESDVTIGAVGSVVYYMNCPEKIQVWGGGWVNTWIGRAGHFITPVPSQRLDYVVGASILLRSDALRDVGYLDEDYFMYWEDTDISFRLRKAGWKLAVAPNSKVFHKVSGSIGEGSEAFHFYFNRSAKRFFQRYCVMPWVPISIGVGGRLAKLVVKKNWKAVRAIVRSMFVPSKI</sequence>
<evidence type="ECO:0000256" key="2">
    <source>
        <dbReference type="ARBA" id="ARBA00006739"/>
    </source>
</evidence>
<name>A0A2K8N2U8_9BACL</name>
<dbReference type="EMBL" id="CP024955">
    <property type="protein sequence ID" value="ATY83851.1"/>
    <property type="molecule type" value="Genomic_DNA"/>
</dbReference>
<evidence type="ECO:0000256" key="3">
    <source>
        <dbReference type="ARBA" id="ARBA00022676"/>
    </source>
</evidence>
<evidence type="ECO:0000256" key="4">
    <source>
        <dbReference type="ARBA" id="ARBA00022679"/>
    </source>
</evidence>
<dbReference type="Gene3D" id="3.90.550.10">
    <property type="entry name" value="Spore Coat Polysaccharide Biosynthesis Protein SpsA, Chain A"/>
    <property type="match status" value="1"/>
</dbReference>
<keyword evidence="4 6" id="KW-0808">Transferase</keyword>
<dbReference type="AlphaFoldDB" id="A0A2K8N2U8"/>
<gene>
    <name evidence="6" type="ORF">CVV65_01755</name>
</gene>
<dbReference type="InterPro" id="IPR029044">
    <property type="entry name" value="Nucleotide-diphossugar_trans"/>
</dbReference>
<dbReference type="InterPro" id="IPR001173">
    <property type="entry name" value="Glyco_trans_2-like"/>
</dbReference>
<dbReference type="CDD" id="cd04186">
    <property type="entry name" value="GT_2_like_c"/>
    <property type="match status" value="1"/>
</dbReference>
<dbReference type="PANTHER" id="PTHR43179:SF12">
    <property type="entry name" value="GALACTOFURANOSYLTRANSFERASE GLFT2"/>
    <property type="match status" value="1"/>
</dbReference>
<dbReference type="PANTHER" id="PTHR43179">
    <property type="entry name" value="RHAMNOSYLTRANSFERASE WBBL"/>
    <property type="match status" value="1"/>
</dbReference>
<dbReference type="RefSeq" id="WP_100666688.1">
    <property type="nucleotide sequence ID" value="NZ_CP024955.1"/>
</dbReference>
<organism evidence="6 7">
    <name type="scientific">Kyrpidia spormannii</name>
    <dbReference type="NCBI Taxonomy" id="2055160"/>
    <lineage>
        <taxon>Bacteria</taxon>
        <taxon>Bacillati</taxon>
        <taxon>Bacillota</taxon>
        <taxon>Bacilli</taxon>
        <taxon>Bacillales</taxon>
        <taxon>Alicyclobacillaceae</taxon>
        <taxon>Kyrpidia</taxon>
    </lineage>
</organism>
<dbReference type="SUPFAM" id="SSF53448">
    <property type="entry name" value="Nucleotide-diphospho-sugar transferases"/>
    <property type="match status" value="1"/>
</dbReference>
<dbReference type="OrthoDB" id="9771846at2"/>
<evidence type="ECO:0000313" key="6">
    <source>
        <dbReference type="EMBL" id="ATY83851.1"/>
    </source>
</evidence>
<evidence type="ECO:0000256" key="1">
    <source>
        <dbReference type="ARBA" id="ARBA00004776"/>
    </source>
</evidence>
<keyword evidence="7" id="KW-1185">Reference proteome</keyword>
<evidence type="ECO:0000313" key="7">
    <source>
        <dbReference type="Proteomes" id="UP000231932"/>
    </source>
</evidence>
<comment type="similarity">
    <text evidence="2">Belongs to the glycosyltransferase 2 family.</text>
</comment>
<proteinExistence type="inferred from homology"/>
<dbReference type="KEGG" id="kyr:CVV65_01755"/>
<keyword evidence="3" id="KW-0328">Glycosyltransferase</keyword>
<protein>
    <submittedName>
        <fullName evidence="6">Glycosyltransferase family 2 protein</fullName>
    </submittedName>
</protein>
<evidence type="ECO:0000259" key="5">
    <source>
        <dbReference type="Pfam" id="PF00535"/>
    </source>
</evidence>